<keyword evidence="2" id="KW-1185">Reference proteome</keyword>
<evidence type="ECO:0000313" key="1">
    <source>
        <dbReference type="EMBL" id="TGB13279.1"/>
    </source>
</evidence>
<dbReference type="Proteomes" id="UP000297948">
    <property type="component" value="Unassembled WGS sequence"/>
</dbReference>
<dbReference type="AlphaFoldDB" id="A0A4Z0HBZ9"/>
<gene>
    <name evidence="1" type="ORF">E4099_10310</name>
</gene>
<accession>A0A4Z0HBZ9</accession>
<evidence type="ECO:0000313" key="2">
    <source>
        <dbReference type="Proteomes" id="UP000297948"/>
    </source>
</evidence>
<dbReference type="EMBL" id="SRID01000067">
    <property type="protein sequence ID" value="TGB13279.1"/>
    <property type="molecule type" value="Genomic_DNA"/>
</dbReference>
<dbReference type="InterPro" id="IPR029058">
    <property type="entry name" value="AB_hydrolase_fold"/>
</dbReference>
<organism evidence="1 2">
    <name type="scientific">Streptomyces palmae</name>
    <dbReference type="NCBI Taxonomy" id="1701085"/>
    <lineage>
        <taxon>Bacteria</taxon>
        <taxon>Bacillati</taxon>
        <taxon>Actinomycetota</taxon>
        <taxon>Actinomycetes</taxon>
        <taxon>Kitasatosporales</taxon>
        <taxon>Streptomycetaceae</taxon>
        <taxon>Streptomyces</taxon>
    </lineage>
</organism>
<protein>
    <submittedName>
        <fullName evidence="1">Alpha/beta hydrolase</fullName>
    </submittedName>
</protein>
<name>A0A4Z0HBZ9_9ACTN</name>
<feature type="non-terminal residue" evidence="1">
    <location>
        <position position="79"/>
    </location>
</feature>
<dbReference type="GO" id="GO:0016787">
    <property type="term" value="F:hydrolase activity"/>
    <property type="evidence" value="ECO:0007669"/>
    <property type="project" value="UniProtKB-KW"/>
</dbReference>
<comment type="caution">
    <text evidence="1">The sequence shown here is derived from an EMBL/GenBank/DDBJ whole genome shotgun (WGS) entry which is preliminary data.</text>
</comment>
<keyword evidence="1" id="KW-0378">Hydrolase</keyword>
<reference evidence="1 2" key="1">
    <citation type="submission" date="2019-03" db="EMBL/GenBank/DDBJ databases">
        <authorList>
            <person name="Gonzalez-Pimentel J.L."/>
        </authorList>
    </citation>
    <scope>NUCLEOTIDE SEQUENCE [LARGE SCALE GENOMIC DNA]</scope>
    <source>
        <strain evidence="1 2">JCM 31289</strain>
    </source>
</reference>
<sequence length="79" mass="8188">MSTPPTLTLPSCATASRLVTARGEFAMHDARPAAGPVRGTALLVPGFTGSKEDFIALLEPLATAGFRVVAVDGRGQYET</sequence>
<dbReference type="SUPFAM" id="SSF53474">
    <property type="entry name" value="alpha/beta-Hydrolases"/>
    <property type="match status" value="1"/>
</dbReference>
<dbReference type="Gene3D" id="3.40.50.1820">
    <property type="entry name" value="alpha/beta hydrolase"/>
    <property type="match status" value="1"/>
</dbReference>
<proteinExistence type="predicted"/>